<keyword evidence="2" id="KW-1185">Reference proteome</keyword>
<proteinExistence type="predicted"/>
<evidence type="ECO:0000313" key="2">
    <source>
        <dbReference type="Proteomes" id="UP000295718"/>
    </source>
</evidence>
<dbReference type="AlphaFoldDB" id="A0A4R1QJQ3"/>
<sequence>MHLWVWPNMMSKKASVSFNSDDTLAFIMHTCVLHWLMKEARA</sequence>
<organism evidence="1 2">
    <name type="scientific">Kineothrix alysoides</name>
    <dbReference type="NCBI Taxonomy" id="1469948"/>
    <lineage>
        <taxon>Bacteria</taxon>
        <taxon>Bacillati</taxon>
        <taxon>Bacillota</taxon>
        <taxon>Clostridia</taxon>
        <taxon>Lachnospirales</taxon>
        <taxon>Lachnospiraceae</taxon>
        <taxon>Kineothrix</taxon>
    </lineage>
</organism>
<dbReference type="EMBL" id="SLUO01000024">
    <property type="protein sequence ID" value="TCL53899.1"/>
    <property type="molecule type" value="Genomic_DNA"/>
</dbReference>
<name>A0A4R1QJQ3_9FIRM</name>
<dbReference type="Proteomes" id="UP000295718">
    <property type="component" value="Unassembled WGS sequence"/>
</dbReference>
<reference evidence="1 2" key="1">
    <citation type="submission" date="2019-03" db="EMBL/GenBank/DDBJ databases">
        <title>Genomic Encyclopedia of Type Strains, Phase IV (KMG-IV): sequencing the most valuable type-strain genomes for metagenomic binning, comparative biology and taxonomic classification.</title>
        <authorList>
            <person name="Goeker M."/>
        </authorList>
    </citation>
    <scope>NUCLEOTIDE SEQUENCE [LARGE SCALE GENOMIC DNA]</scope>
    <source>
        <strain evidence="1 2">DSM 100556</strain>
    </source>
</reference>
<comment type="caution">
    <text evidence="1">The sequence shown here is derived from an EMBL/GenBank/DDBJ whole genome shotgun (WGS) entry which is preliminary data.</text>
</comment>
<accession>A0A4R1QJQ3</accession>
<gene>
    <name evidence="1" type="ORF">EDD76_12420</name>
</gene>
<protein>
    <submittedName>
        <fullName evidence="1">Uncharacterized protein</fullName>
    </submittedName>
</protein>
<evidence type="ECO:0000313" key="1">
    <source>
        <dbReference type="EMBL" id="TCL53899.1"/>
    </source>
</evidence>